<dbReference type="InterPro" id="IPR005607">
    <property type="entry name" value="BSD_dom"/>
</dbReference>
<comment type="caution">
    <text evidence="3">The sequence shown here is derived from an EMBL/GenBank/DDBJ whole genome shotgun (WGS) entry which is preliminary data.</text>
</comment>
<dbReference type="Proteomes" id="UP000541444">
    <property type="component" value="Unassembled WGS sequence"/>
</dbReference>
<feature type="region of interest" description="Disordered" evidence="1">
    <location>
        <begin position="1"/>
        <end position="50"/>
    </location>
</feature>
<dbReference type="SUPFAM" id="SSF140383">
    <property type="entry name" value="BSD domain-like"/>
    <property type="match status" value="1"/>
</dbReference>
<evidence type="ECO:0000313" key="3">
    <source>
        <dbReference type="EMBL" id="KAF6145219.1"/>
    </source>
</evidence>
<reference evidence="3 4" key="1">
    <citation type="journal article" date="2020" name="IScience">
        <title>Genome Sequencing of the Endangered Kingdonia uniflora (Circaeasteraceae, Ranunculales) Reveals Potential Mechanisms of Evolutionary Specialization.</title>
        <authorList>
            <person name="Sun Y."/>
            <person name="Deng T."/>
            <person name="Zhang A."/>
            <person name="Moore M.J."/>
            <person name="Landis J.B."/>
            <person name="Lin N."/>
            <person name="Zhang H."/>
            <person name="Zhang X."/>
            <person name="Huang J."/>
            <person name="Zhang X."/>
            <person name="Sun H."/>
            <person name="Wang H."/>
        </authorList>
    </citation>
    <scope>NUCLEOTIDE SEQUENCE [LARGE SCALE GENOMIC DNA]</scope>
    <source>
        <strain evidence="3">TB1705</strain>
        <tissue evidence="3">Leaf</tissue>
    </source>
</reference>
<sequence>MDFFKSVFSDDPDPSDFPNDEQTPFQQPNPTPKSPTTPATPTTTTTTTTSAWSFGGLMKTIATKSESVIETYRRDLEEFGSGLKKETAVIREVASRAVKDLPVSLEAGASVAQGSLESVGQVIDEFGSSVWRGTTEIITQSKDAILSDSIFESDSSDNNNNISNQQFRNAKRYSRFDTQVNFIQSDLATYSEEPDDLDEFNNWKLGFSLEGREEELETLLFENEGMEEAYVKLAPSVVDHETFWGRYFYKVYKLKQVEDARANLVKRAISGEEEDLSWDVDDDENNGASYVDESRGDGLSGIVEPEKNNEALEVVMEKKAVEETKGTSSEVIDREVEGNNPVVEPDSDNESNEKVGLEEKVEQSKLKNDEPVAKSDEKTMMVEEKAEPVESCKDSDVSIVSTQPSAEEEDLGWDEIEDLGSGDERKVSTGSGGSPNRADLRKRLSAAEEDEDLSWDIEDDDEHVKPPS</sequence>
<organism evidence="3 4">
    <name type="scientific">Kingdonia uniflora</name>
    <dbReference type="NCBI Taxonomy" id="39325"/>
    <lineage>
        <taxon>Eukaryota</taxon>
        <taxon>Viridiplantae</taxon>
        <taxon>Streptophyta</taxon>
        <taxon>Embryophyta</taxon>
        <taxon>Tracheophyta</taxon>
        <taxon>Spermatophyta</taxon>
        <taxon>Magnoliopsida</taxon>
        <taxon>Ranunculales</taxon>
        <taxon>Circaeasteraceae</taxon>
        <taxon>Kingdonia</taxon>
    </lineage>
</organism>
<evidence type="ECO:0000259" key="2">
    <source>
        <dbReference type="PROSITE" id="PS50858"/>
    </source>
</evidence>
<dbReference type="GO" id="GO:0005737">
    <property type="term" value="C:cytoplasm"/>
    <property type="evidence" value="ECO:0007669"/>
    <property type="project" value="TreeGrafter"/>
</dbReference>
<dbReference type="SMART" id="SM00751">
    <property type="entry name" value="BSD"/>
    <property type="match status" value="1"/>
</dbReference>
<feature type="compositionally biased region" description="Acidic residues" evidence="1">
    <location>
        <begin position="406"/>
        <end position="421"/>
    </location>
</feature>
<gene>
    <name evidence="3" type="ORF">GIB67_041414</name>
</gene>
<name>A0A7J7LRL7_9MAGN</name>
<dbReference type="Gene3D" id="1.10.3970.10">
    <property type="entry name" value="BSD domain"/>
    <property type="match status" value="1"/>
</dbReference>
<dbReference type="PANTHER" id="PTHR16019">
    <property type="entry name" value="SYNAPSE-ASSOCIATED PROTEIN"/>
    <property type="match status" value="1"/>
</dbReference>
<dbReference type="PANTHER" id="PTHR16019:SF5">
    <property type="entry name" value="BSD DOMAIN-CONTAINING PROTEIN 1"/>
    <property type="match status" value="1"/>
</dbReference>
<feature type="compositionally biased region" description="Basic and acidic residues" evidence="1">
    <location>
        <begin position="320"/>
        <end position="337"/>
    </location>
</feature>
<dbReference type="Pfam" id="PF03909">
    <property type="entry name" value="BSD"/>
    <property type="match status" value="1"/>
</dbReference>
<proteinExistence type="predicted"/>
<dbReference type="OrthoDB" id="73788at2759"/>
<feature type="domain" description="BSD" evidence="2">
    <location>
        <begin position="203"/>
        <end position="255"/>
    </location>
</feature>
<dbReference type="EMBL" id="JACGCM010002082">
    <property type="protein sequence ID" value="KAF6145219.1"/>
    <property type="molecule type" value="Genomic_DNA"/>
</dbReference>
<accession>A0A7J7LRL7</accession>
<feature type="compositionally biased region" description="Low complexity" evidence="1">
    <location>
        <begin position="36"/>
        <end position="49"/>
    </location>
</feature>
<dbReference type="InterPro" id="IPR051494">
    <property type="entry name" value="BSD_domain-containing"/>
</dbReference>
<evidence type="ECO:0000256" key="1">
    <source>
        <dbReference type="SAM" id="MobiDB-lite"/>
    </source>
</evidence>
<dbReference type="PROSITE" id="PS50858">
    <property type="entry name" value="BSD"/>
    <property type="match status" value="1"/>
</dbReference>
<feature type="compositionally biased region" description="Acidic residues" evidence="1">
    <location>
        <begin position="447"/>
        <end position="461"/>
    </location>
</feature>
<feature type="region of interest" description="Disordered" evidence="1">
    <location>
        <begin position="278"/>
        <end position="303"/>
    </location>
</feature>
<dbReference type="AlphaFoldDB" id="A0A7J7LRL7"/>
<dbReference type="InterPro" id="IPR035925">
    <property type="entry name" value="BSD_dom_sf"/>
</dbReference>
<keyword evidence="4" id="KW-1185">Reference proteome</keyword>
<evidence type="ECO:0000313" key="4">
    <source>
        <dbReference type="Proteomes" id="UP000541444"/>
    </source>
</evidence>
<protein>
    <recommendedName>
        <fullName evidence="2">BSD domain-containing protein</fullName>
    </recommendedName>
</protein>
<feature type="region of interest" description="Disordered" evidence="1">
    <location>
        <begin position="320"/>
        <end position="468"/>
    </location>
</feature>
<feature type="compositionally biased region" description="Basic and acidic residues" evidence="1">
    <location>
        <begin position="351"/>
        <end position="396"/>
    </location>
</feature>